<proteinExistence type="predicted"/>
<name>A0A511B956_9PROT</name>
<dbReference type="Proteomes" id="UP000321079">
    <property type="component" value="Unassembled WGS sequence"/>
</dbReference>
<accession>A0A511B956</accession>
<dbReference type="EMBL" id="BJVA01000006">
    <property type="protein sequence ID" value="GEK96213.1"/>
    <property type="molecule type" value="Genomic_DNA"/>
</dbReference>
<evidence type="ECO:0000313" key="1">
    <source>
        <dbReference type="EMBL" id="GEK96213.1"/>
    </source>
</evidence>
<protein>
    <submittedName>
        <fullName evidence="1">Uncharacterized protein</fullName>
    </submittedName>
</protein>
<keyword evidence="2" id="KW-1185">Reference proteome</keyword>
<evidence type="ECO:0000313" key="2">
    <source>
        <dbReference type="Proteomes" id="UP000321079"/>
    </source>
</evidence>
<sequence>MKGGKECDLELRPHAKMVAFPLQMLADCSEQNRREGKAAGVQIS</sequence>
<organism evidence="1 2">
    <name type="scientific">Gluconobacter kanchanaburiensis NBRC 103587</name>
    <dbReference type="NCBI Taxonomy" id="1307948"/>
    <lineage>
        <taxon>Bacteria</taxon>
        <taxon>Pseudomonadati</taxon>
        <taxon>Pseudomonadota</taxon>
        <taxon>Alphaproteobacteria</taxon>
        <taxon>Acetobacterales</taxon>
        <taxon>Acetobacteraceae</taxon>
        <taxon>Gluconobacter</taxon>
    </lineage>
</organism>
<reference evidence="1 2" key="1">
    <citation type="submission" date="2019-07" db="EMBL/GenBank/DDBJ databases">
        <title>Whole genome shotgun sequence of Gluconobacter kanchanaburiensis NBRC 103587.</title>
        <authorList>
            <person name="Hosoyama A."/>
            <person name="Uohara A."/>
            <person name="Ohji S."/>
            <person name="Ichikawa N."/>
        </authorList>
    </citation>
    <scope>NUCLEOTIDE SEQUENCE [LARGE SCALE GENOMIC DNA]</scope>
    <source>
        <strain evidence="1 2">NBRC 103587</strain>
    </source>
</reference>
<gene>
    <name evidence="1" type="ORF">GKA01_14100</name>
</gene>
<dbReference type="AlphaFoldDB" id="A0A511B956"/>
<comment type="caution">
    <text evidence="1">The sequence shown here is derived from an EMBL/GenBank/DDBJ whole genome shotgun (WGS) entry which is preliminary data.</text>
</comment>